<protein>
    <submittedName>
        <fullName evidence="2">Uncharacterized protein</fullName>
    </submittedName>
</protein>
<comment type="caution">
    <text evidence="2">The sequence shown here is derived from an EMBL/GenBank/DDBJ whole genome shotgun (WGS) entry which is preliminary data.</text>
</comment>
<accession>A0A371FPK5</accession>
<dbReference type="EMBL" id="QJKJ01008319">
    <property type="protein sequence ID" value="RDX80120.1"/>
    <property type="molecule type" value="Genomic_DNA"/>
</dbReference>
<dbReference type="Proteomes" id="UP000257109">
    <property type="component" value="Unassembled WGS sequence"/>
</dbReference>
<sequence>MTRPSRSTRVSPGFSPSTPNLTLWWVWPTPFVIEDLVDWTSLSNRSKRKLLKPLYESYKFFKDQFFHVTPSDIGPNLLVDNARDSYLFLVGSTWMTSAHHEKPWLRRVVSARLTRPRTKCLCRSNSPIKSDPLHCPRRQSTLAATSLLKKLAAQATQGSWARLKVFEFTFYISLDFFISLALVLYTHGSARRSQRCFSRLMKRKLETEKPKIVKGDCLDYQRTQELKTLRKEVSRSPTSVDSISLTLAVSTKPIAVSIEEASIPPPTIVLDSPNGSPMKEVGALDDQERPGKRVTLANLEVGVGESTGFGVGKTAPHAGDNWETILASRPSSPLVWASAHPWLIWWIDTYLSFG</sequence>
<evidence type="ECO:0000313" key="2">
    <source>
        <dbReference type="EMBL" id="RDX80120.1"/>
    </source>
</evidence>
<evidence type="ECO:0000313" key="3">
    <source>
        <dbReference type="Proteomes" id="UP000257109"/>
    </source>
</evidence>
<organism evidence="2 3">
    <name type="scientific">Mucuna pruriens</name>
    <name type="common">Velvet bean</name>
    <name type="synonym">Dolichos pruriens</name>
    <dbReference type="NCBI Taxonomy" id="157652"/>
    <lineage>
        <taxon>Eukaryota</taxon>
        <taxon>Viridiplantae</taxon>
        <taxon>Streptophyta</taxon>
        <taxon>Embryophyta</taxon>
        <taxon>Tracheophyta</taxon>
        <taxon>Spermatophyta</taxon>
        <taxon>Magnoliopsida</taxon>
        <taxon>eudicotyledons</taxon>
        <taxon>Gunneridae</taxon>
        <taxon>Pentapetalae</taxon>
        <taxon>rosids</taxon>
        <taxon>fabids</taxon>
        <taxon>Fabales</taxon>
        <taxon>Fabaceae</taxon>
        <taxon>Papilionoideae</taxon>
        <taxon>50 kb inversion clade</taxon>
        <taxon>NPAAA clade</taxon>
        <taxon>indigoferoid/millettioid clade</taxon>
        <taxon>Phaseoleae</taxon>
        <taxon>Mucuna</taxon>
    </lineage>
</organism>
<keyword evidence="1" id="KW-0812">Transmembrane</keyword>
<reference evidence="2" key="1">
    <citation type="submission" date="2018-05" db="EMBL/GenBank/DDBJ databases">
        <title>Draft genome of Mucuna pruriens seed.</title>
        <authorList>
            <person name="Nnadi N.E."/>
            <person name="Vos R."/>
            <person name="Hasami M.H."/>
            <person name="Devisetty U.K."/>
            <person name="Aguiy J.C."/>
        </authorList>
    </citation>
    <scope>NUCLEOTIDE SEQUENCE [LARGE SCALE GENOMIC DNA]</scope>
    <source>
        <strain evidence="2">JCA_2017</strain>
    </source>
</reference>
<feature type="transmembrane region" description="Helical" evidence="1">
    <location>
        <begin position="168"/>
        <end position="188"/>
    </location>
</feature>
<gene>
    <name evidence="2" type="ORF">CR513_39372</name>
</gene>
<keyword evidence="3" id="KW-1185">Reference proteome</keyword>
<keyword evidence="1" id="KW-0472">Membrane</keyword>
<keyword evidence="1" id="KW-1133">Transmembrane helix</keyword>
<name>A0A371FPK5_MUCPR</name>
<evidence type="ECO:0000256" key="1">
    <source>
        <dbReference type="SAM" id="Phobius"/>
    </source>
</evidence>
<proteinExistence type="predicted"/>
<feature type="non-terminal residue" evidence="2">
    <location>
        <position position="1"/>
    </location>
</feature>
<dbReference type="AlphaFoldDB" id="A0A371FPK5"/>